<keyword evidence="8" id="KW-0282">Flagellum</keyword>
<dbReference type="InterPro" id="IPR040026">
    <property type="entry name" value="FliD"/>
</dbReference>
<proteinExistence type="inferred from homology"/>
<keyword evidence="9" id="KW-1185">Reference proteome</keyword>
<evidence type="ECO:0000259" key="7">
    <source>
        <dbReference type="Pfam" id="PF07195"/>
    </source>
</evidence>
<evidence type="ECO:0000313" key="9">
    <source>
        <dbReference type="Proteomes" id="UP001597231"/>
    </source>
</evidence>
<feature type="domain" description="Flagellar hook-associated protein 2 C-terminal" evidence="7">
    <location>
        <begin position="229"/>
        <end position="507"/>
    </location>
</feature>
<evidence type="ECO:0000256" key="5">
    <source>
        <dbReference type="RuleBase" id="RU362066"/>
    </source>
</evidence>
<name>A0ABW3U261_9BACL</name>
<dbReference type="InterPro" id="IPR003481">
    <property type="entry name" value="FliD_N"/>
</dbReference>
<sequence>MRISGLATGMDTEQIIKDMMTANRIPLNKINQKKQYLEWQVDDYRAVNRKLFDFSQNAFNNMILSKNFNHKTVSVSMPDHVAVKNISSTSDFSGTLEVHQLAKNATLQGKSIVKDGTTDEKYTLDEMNTLKLSDLGVESEDGFVTLKITAPGSEEGNEIKVSVNDSVGAVIAKINQDTKVTAFYDEFTGKIALTAKNSGEGTISIEDADGGNLAEKLQLTGEGVQVEEGKNADFTYNGLRTQRSSNTFQINGFEMSLKQVTSPLDADGNVIDGERKVISFNSSPDTEKIFENVVKFIDEYNTLIEDLNKQIREQKYRSFPPLSAEQKKEMTEKEIELWEEKAKSGTLRNDSEISSMLTQMRTALTGSIKLPGMGENESISLKDIGITGSKNYLDHGKLIIDEDKLKKAISEDPNKIHQLFSYDAGDNAKKTEHGFARQLRTIVDATQKTIQKRAGKVGDVNDTFTLGKNLDDMNKQIERFEERLKMTEDRLWRQFTAMERAIQRANAQSASLMNAFGGGGY</sequence>
<evidence type="ECO:0000256" key="4">
    <source>
        <dbReference type="ARBA" id="ARBA00023143"/>
    </source>
</evidence>
<comment type="subcellular location">
    <subcellularLocation>
        <location evidence="5">Secreted</location>
    </subcellularLocation>
    <subcellularLocation>
        <location evidence="5">Bacterial flagellum</location>
    </subcellularLocation>
</comment>
<evidence type="ECO:0000313" key="8">
    <source>
        <dbReference type="EMBL" id="MFD1206732.1"/>
    </source>
</evidence>
<dbReference type="PANTHER" id="PTHR30288">
    <property type="entry name" value="FLAGELLAR CAP/ASSEMBLY PROTEIN FLID"/>
    <property type="match status" value="1"/>
</dbReference>
<keyword evidence="3" id="KW-0175">Coiled coil</keyword>
<dbReference type="NCBIfam" id="NF005833">
    <property type="entry name" value="PRK07737.1"/>
    <property type="match status" value="1"/>
</dbReference>
<comment type="caution">
    <text evidence="8">The sequence shown here is derived from an EMBL/GenBank/DDBJ whole genome shotgun (WGS) entry which is preliminary data.</text>
</comment>
<keyword evidence="8" id="KW-0966">Cell projection</keyword>
<reference evidence="9" key="1">
    <citation type="journal article" date="2019" name="Int. J. Syst. Evol. Microbiol.">
        <title>The Global Catalogue of Microorganisms (GCM) 10K type strain sequencing project: providing services to taxonomists for standard genome sequencing and annotation.</title>
        <authorList>
            <consortium name="The Broad Institute Genomics Platform"/>
            <consortium name="The Broad Institute Genome Sequencing Center for Infectious Disease"/>
            <person name="Wu L."/>
            <person name="Ma J."/>
        </authorList>
    </citation>
    <scope>NUCLEOTIDE SEQUENCE [LARGE SCALE GENOMIC DNA]</scope>
    <source>
        <strain evidence="9">CCUG 53915</strain>
    </source>
</reference>
<comment type="similarity">
    <text evidence="1 5">Belongs to the FliD family.</text>
</comment>
<dbReference type="RefSeq" id="WP_381482358.1">
    <property type="nucleotide sequence ID" value="NZ_JBHTLT010000128.1"/>
</dbReference>
<evidence type="ECO:0000259" key="6">
    <source>
        <dbReference type="Pfam" id="PF02465"/>
    </source>
</evidence>
<dbReference type="PANTHER" id="PTHR30288:SF0">
    <property type="entry name" value="FLAGELLAR HOOK-ASSOCIATED PROTEIN 2"/>
    <property type="match status" value="1"/>
</dbReference>
<accession>A0ABW3U261</accession>
<dbReference type="InterPro" id="IPR010809">
    <property type="entry name" value="FliD_C"/>
</dbReference>
<evidence type="ECO:0000256" key="2">
    <source>
        <dbReference type="ARBA" id="ARBA00011255"/>
    </source>
</evidence>
<keyword evidence="5" id="KW-0964">Secreted</keyword>
<comment type="function">
    <text evidence="5">Required for morphogenesis and for the elongation of the flagellar filament by facilitating polymerization of the flagellin monomers at the tip of growing filament. Forms a capping structure, which prevents flagellin subunits (transported through the central channel of the flagellum) from leaking out without polymerization at the distal end.</text>
</comment>
<comment type="subunit">
    <text evidence="2 5">Homopentamer.</text>
</comment>
<evidence type="ECO:0000256" key="1">
    <source>
        <dbReference type="ARBA" id="ARBA00009764"/>
    </source>
</evidence>
<gene>
    <name evidence="8" type="ORF">ACFQ38_16670</name>
</gene>
<dbReference type="InterPro" id="IPR010810">
    <property type="entry name" value="Flagellin_hook_IN_motif"/>
</dbReference>
<organism evidence="8 9">
    <name type="scientific">Sporosarcina contaminans</name>
    <dbReference type="NCBI Taxonomy" id="633403"/>
    <lineage>
        <taxon>Bacteria</taxon>
        <taxon>Bacillati</taxon>
        <taxon>Bacillota</taxon>
        <taxon>Bacilli</taxon>
        <taxon>Bacillales</taxon>
        <taxon>Caryophanaceae</taxon>
        <taxon>Sporosarcina</taxon>
    </lineage>
</organism>
<dbReference type="Proteomes" id="UP001597231">
    <property type="component" value="Unassembled WGS sequence"/>
</dbReference>
<evidence type="ECO:0000256" key="3">
    <source>
        <dbReference type="ARBA" id="ARBA00023054"/>
    </source>
</evidence>
<feature type="domain" description="Flagellar hook-associated protein 2 N-terminal" evidence="6">
    <location>
        <begin position="8"/>
        <end position="104"/>
    </location>
</feature>
<keyword evidence="4 5" id="KW-0975">Bacterial flagellum</keyword>
<dbReference type="Pfam" id="PF02465">
    <property type="entry name" value="FliD_N"/>
    <property type="match status" value="1"/>
</dbReference>
<keyword evidence="8" id="KW-0969">Cilium</keyword>
<dbReference type="Pfam" id="PF07196">
    <property type="entry name" value="Flagellin_IN"/>
    <property type="match status" value="1"/>
</dbReference>
<dbReference type="Pfam" id="PF07195">
    <property type="entry name" value="FliD_C"/>
    <property type="match status" value="1"/>
</dbReference>
<protein>
    <recommendedName>
        <fullName evidence="5">Flagellar hook-associated protein 2</fullName>
        <shortName evidence="5">HAP2</shortName>
    </recommendedName>
    <alternativeName>
        <fullName evidence="5">Flagellar cap protein</fullName>
    </alternativeName>
</protein>
<dbReference type="EMBL" id="JBHTLT010000128">
    <property type="protein sequence ID" value="MFD1206732.1"/>
    <property type="molecule type" value="Genomic_DNA"/>
</dbReference>